<name>A0A6J0KQT4_RAPSA</name>
<dbReference type="Pfam" id="PF00046">
    <property type="entry name" value="Homeodomain"/>
    <property type="match status" value="1"/>
</dbReference>
<evidence type="ECO:0000256" key="12">
    <source>
        <dbReference type="PROSITE-ProRule" id="PRU00146"/>
    </source>
</evidence>
<evidence type="ECO:0000256" key="4">
    <source>
        <dbReference type="ARBA" id="ARBA00022771"/>
    </source>
</evidence>
<dbReference type="RefSeq" id="XP_018450297.2">
    <property type="nucleotide sequence ID" value="XM_018594795.2"/>
</dbReference>
<evidence type="ECO:0000256" key="5">
    <source>
        <dbReference type="ARBA" id="ARBA00022833"/>
    </source>
</evidence>
<keyword evidence="5" id="KW-0862">Zinc</keyword>
<dbReference type="Gene3D" id="3.30.40.10">
    <property type="entry name" value="Zinc/RING finger domain, C3HC4 (zinc finger)"/>
    <property type="match status" value="1"/>
</dbReference>
<dbReference type="SUPFAM" id="SSF57903">
    <property type="entry name" value="FYVE/PHD zinc finger"/>
    <property type="match status" value="1"/>
</dbReference>
<dbReference type="InterPro" id="IPR019787">
    <property type="entry name" value="Znf_PHD-finger"/>
</dbReference>
<feature type="compositionally biased region" description="Basic and acidic residues" evidence="14">
    <location>
        <begin position="504"/>
        <end position="516"/>
    </location>
</feature>
<evidence type="ECO:0000313" key="17">
    <source>
        <dbReference type="Proteomes" id="UP000504610"/>
    </source>
</evidence>
<accession>A0A6J0KQT4</accession>
<dbReference type="InterPro" id="IPR013083">
    <property type="entry name" value="Znf_RING/FYVE/PHD"/>
</dbReference>
<reference evidence="18" key="2">
    <citation type="submission" date="2025-08" db="UniProtKB">
        <authorList>
            <consortium name="RefSeq"/>
        </authorList>
    </citation>
    <scope>IDENTIFICATION</scope>
    <source>
        <tissue evidence="18">Leaf</tissue>
    </source>
</reference>
<evidence type="ECO:0000256" key="13">
    <source>
        <dbReference type="RuleBase" id="RU000682"/>
    </source>
</evidence>
<dbReference type="InterPro" id="IPR009057">
    <property type="entry name" value="Homeodomain-like_sf"/>
</dbReference>
<keyword evidence="6" id="KW-0805">Transcription regulation</keyword>
<keyword evidence="3" id="KW-0479">Metal-binding</keyword>
<dbReference type="SMART" id="SM00389">
    <property type="entry name" value="HOX"/>
    <property type="match status" value="1"/>
</dbReference>
<evidence type="ECO:0000256" key="10">
    <source>
        <dbReference type="ARBA" id="ARBA00023242"/>
    </source>
</evidence>
<dbReference type="AlphaFoldDB" id="A0A6J0KQT4"/>
<dbReference type="Pfam" id="PF00628">
    <property type="entry name" value="PHD"/>
    <property type="match status" value="1"/>
</dbReference>
<feature type="compositionally biased region" description="Acidic residues" evidence="14">
    <location>
        <begin position="288"/>
        <end position="299"/>
    </location>
</feature>
<dbReference type="SMART" id="SM00249">
    <property type="entry name" value="PHD"/>
    <property type="match status" value="1"/>
</dbReference>
<dbReference type="PROSITE" id="PS50016">
    <property type="entry name" value="ZF_PHD_2"/>
    <property type="match status" value="1"/>
</dbReference>
<dbReference type="FunFam" id="1.10.10.60:FF:000437">
    <property type="entry name" value="pathogenesis-related homeodomain protein"/>
    <property type="match status" value="1"/>
</dbReference>
<feature type="domain" description="Homeobox" evidence="16">
    <location>
        <begin position="443"/>
        <end position="503"/>
    </location>
</feature>
<keyword evidence="4 12" id="KW-0863">Zinc-finger</keyword>
<dbReference type="GO" id="GO:0003682">
    <property type="term" value="F:chromatin binding"/>
    <property type="evidence" value="ECO:0007669"/>
    <property type="project" value="TreeGrafter"/>
</dbReference>
<keyword evidence="7 11" id="KW-0238">DNA-binding</keyword>
<dbReference type="SUPFAM" id="SSF46689">
    <property type="entry name" value="Homeodomain-like"/>
    <property type="match status" value="1"/>
</dbReference>
<keyword evidence="8 11" id="KW-0371">Homeobox</keyword>
<dbReference type="OrthoDB" id="1903104at2759"/>
<dbReference type="GeneID" id="108821801"/>
<evidence type="ECO:0000256" key="14">
    <source>
        <dbReference type="SAM" id="MobiDB-lite"/>
    </source>
</evidence>
<feature type="compositionally biased region" description="Basic residues" evidence="14">
    <location>
        <begin position="34"/>
        <end position="49"/>
    </location>
</feature>
<dbReference type="GO" id="GO:0045814">
    <property type="term" value="P:negative regulation of gene expression, epigenetic"/>
    <property type="evidence" value="ECO:0007669"/>
    <property type="project" value="TreeGrafter"/>
</dbReference>
<dbReference type="GO" id="GO:0005634">
    <property type="term" value="C:nucleus"/>
    <property type="evidence" value="ECO:0007669"/>
    <property type="project" value="UniProtKB-SubCell"/>
</dbReference>
<dbReference type="GO" id="GO:0043565">
    <property type="term" value="F:sequence-specific DNA binding"/>
    <property type="evidence" value="ECO:0007669"/>
    <property type="project" value="UniProtKB-ARBA"/>
</dbReference>
<evidence type="ECO:0000259" key="15">
    <source>
        <dbReference type="PROSITE" id="PS50016"/>
    </source>
</evidence>
<dbReference type="InterPro" id="IPR019786">
    <property type="entry name" value="Zinc_finger_PHD-type_CS"/>
</dbReference>
<feature type="compositionally biased region" description="Polar residues" evidence="14">
    <location>
        <begin position="724"/>
        <end position="742"/>
    </location>
</feature>
<dbReference type="Proteomes" id="UP000504610">
    <property type="component" value="Chromosome 8"/>
</dbReference>
<dbReference type="CDD" id="cd00086">
    <property type="entry name" value="homeodomain"/>
    <property type="match status" value="1"/>
</dbReference>
<dbReference type="InterPro" id="IPR045876">
    <property type="entry name" value="PRHA-like_PHD-finger"/>
</dbReference>
<comment type="similarity">
    <text evidence="2">Belongs to the PHD-associated homeobox family.</text>
</comment>
<organism evidence="17 18">
    <name type="scientific">Raphanus sativus</name>
    <name type="common">Radish</name>
    <name type="synonym">Raphanus raphanistrum var. sativus</name>
    <dbReference type="NCBI Taxonomy" id="3726"/>
    <lineage>
        <taxon>Eukaryota</taxon>
        <taxon>Viridiplantae</taxon>
        <taxon>Streptophyta</taxon>
        <taxon>Embryophyta</taxon>
        <taxon>Tracheophyta</taxon>
        <taxon>Spermatophyta</taxon>
        <taxon>Magnoliopsida</taxon>
        <taxon>eudicotyledons</taxon>
        <taxon>Gunneridae</taxon>
        <taxon>Pentapetalae</taxon>
        <taxon>rosids</taxon>
        <taxon>malvids</taxon>
        <taxon>Brassicales</taxon>
        <taxon>Brassicaceae</taxon>
        <taxon>Brassiceae</taxon>
        <taxon>Raphanus</taxon>
    </lineage>
</organism>
<feature type="region of interest" description="Disordered" evidence="14">
    <location>
        <begin position="67"/>
        <end position="91"/>
    </location>
</feature>
<dbReference type="CDD" id="cd15504">
    <property type="entry name" value="PHD_PRHA_like"/>
    <property type="match status" value="1"/>
</dbReference>
<evidence type="ECO:0000256" key="8">
    <source>
        <dbReference type="ARBA" id="ARBA00023155"/>
    </source>
</evidence>
<feature type="region of interest" description="Disordered" evidence="14">
    <location>
        <begin position="700"/>
        <end position="752"/>
    </location>
</feature>
<feature type="DNA-binding region" description="Homeobox" evidence="11">
    <location>
        <begin position="445"/>
        <end position="504"/>
    </location>
</feature>
<feature type="region of interest" description="Disordered" evidence="14">
    <location>
        <begin position="281"/>
        <end position="327"/>
    </location>
</feature>
<evidence type="ECO:0000256" key="2">
    <source>
        <dbReference type="ARBA" id="ARBA00007427"/>
    </source>
</evidence>
<dbReference type="GO" id="GO:0008270">
    <property type="term" value="F:zinc ion binding"/>
    <property type="evidence" value="ECO:0007669"/>
    <property type="project" value="UniProtKB-KW"/>
</dbReference>
<dbReference type="PROSITE" id="PS50071">
    <property type="entry name" value="HOMEOBOX_2"/>
    <property type="match status" value="1"/>
</dbReference>
<keyword evidence="9" id="KW-0804">Transcription</keyword>
<dbReference type="InterPro" id="IPR001356">
    <property type="entry name" value="HD"/>
</dbReference>
<feature type="region of interest" description="Disordered" evidence="14">
    <location>
        <begin position="384"/>
        <end position="445"/>
    </location>
</feature>
<dbReference type="Gene3D" id="1.10.10.60">
    <property type="entry name" value="Homeodomain-like"/>
    <property type="match status" value="1"/>
</dbReference>
<dbReference type="FunFam" id="3.30.40.10:FF:000270">
    <property type="entry name" value="pathogenesis-related homeodomain protein-like"/>
    <property type="match status" value="1"/>
</dbReference>
<proteinExistence type="inferred from homology"/>
<dbReference type="PANTHER" id="PTHR12628:SF10">
    <property type="entry name" value="HOMEOBOX DOMAIN-CONTAINING PROTEIN"/>
    <property type="match status" value="1"/>
</dbReference>
<dbReference type="InterPro" id="IPR011011">
    <property type="entry name" value="Znf_FYVE_PHD"/>
</dbReference>
<dbReference type="KEGG" id="rsz:108821801"/>
<dbReference type="GO" id="GO:0010557">
    <property type="term" value="P:positive regulation of macromolecule biosynthetic process"/>
    <property type="evidence" value="ECO:0007669"/>
    <property type="project" value="UniProtKB-ARBA"/>
</dbReference>
<dbReference type="GO" id="GO:0006355">
    <property type="term" value="P:regulation of DNA-templated transcription"/>
    <property type="evidence" value="ECO:0007669"/>
    <property type="project" value="UniProtKB-ARBA"/>
</dbReference>
<evidence type="ECO:0000256" key="6">
    <source>
        <dbReference type="ARBA" id="ARBA00023015"/>
    </source>
</evidence>
<keyword evidence="17" id="KW-1185">Reference proteome</keyword>
<gene>
    <name evidence="18" type="primary">LOC108821801</name>
</gene>
<feature type="domain" description="PHD-type" evidence="15">
    <location>
        <begin position="186"/>
        <end position="243"/>
    </location>
</feature>
<dbReference type="PANTHER" id="PTHR12628">
    <property type="entry name" value="POLYCOMB-LIKE TRANSCRIPTION FACTOR"/>
    <property type="match status" value="1"/>
</dbReference>
<sequence>MEESETKGKKVKKETEKACVSVERAESTLLSSLVKKKGKETTSKRKYNKRKTEEEICSKFSNKKYSLGEEEDEGKKRRKRKSKTQQKGNKVVEEVDEALRLQRRTRYLLIKMKMQQNLIDAYAAEGWKGQSREKIRPDKELERARKHILDCKLGLREAIRQLDLLSSVGRMEEKVMGPDGSIHHDHIFCAECNSREASLDNDIILCDGTCNRAFHQKCLDPPLETESIPPGDQGWFCKFCDCKIEIIDTMNAQIGTQYPVDSNWQDIFNEEASLRVGSEAALNKEADWPSDDSEDGDYDPEMKERSNSRSDSGGGGGGDNDGESISTSVSLASDGVALSTGSWEGQEFGNVVESGETSNEETVHGPRQRKTVDYTKLYHEMFGKDAVLQEQGSEDEDWGPSDRRKRRKESDAVAMCENSKRDQDVVEETVEQSERDSVSVEGKGGRRPIFRIPRAAVEKLRQVFAENELPSKSVRDSLSKELSLDPEKVSKWFKNTRYMALKNRKAESVKQPEESKASSGDSVPEAAAMEKNTEANEIQDTVEENKETNEVQDTMDDAVVEKNTEASEVQETVDETVTEESKETNEIQDTVEETVVEERTETNEVQETLDESVVEKNTETNEVQDTMDGETNTETNEIQETVDEAAMEKNTETNEVENTMDGETITEANEIQDTMDKSVLLKFNDPTNQTTVSPCHEEIQQANNSFPTPIEDQKSQPYVEQKDSSLTLLPQEEVSSQMSLETSLEDKERKKEEELEAVMEMLCRAENKLLDVTQRLERFRTPKGRKKLGKSYSSLHEEDSVVYVPTAEIKESR</sequence>
<evidence type="ECO:0000256" key="11">
    <source>
        <dbReference type="PROSITE-ProRule" id="PRU00108"/>
    </source>
</evidence>
<dbReference type="InterPro" id="IPR001965">
    <property type="entry name" value="Znf_PHD"/>
</dbReference>
<comment type="subcellular location">
    <subcellularLocation>
        <location evidence="1 11 13">Nucleus</location>
    </subcellularLocation>
</comment>
<protein>
    <submittedName>
        <fullName evidence="18">Pathogenesis-related homeodomain protein-like</fullName>
    </submittedName>
</protein>
<evidence type="ECO:0000256" key="1">
    <source>
        <dbReference type="ARBA" id="ARBA00004123"/>
    </source>
</evidence>
<evidence type="ECO:0000313" key="18">
    <source>
        <dbReference type="RefSeq" id="XP_018450297.2"/>
    </source>
</evidence>
<keyword evidence="10 11" id="KW-0539">Nucleus</keyword>
<evidence type="ECO:0000259" key="16">
    <source>
        <dbReference type="PROSITE" id="PS50071"/>
    </source>
</evidence>
<evidence type="ECO:0000256" key="3">
    <source>
        <dbReference type="ARBA" id="ARBA00022723"/>
    </source>
</evidence>
<dbReference type="PROSITE" id="PS01359">
    <property type="entry name" value="ZF_PHD_1"/>
    <property type="match status" value="1"/>
</dbReference>
<reference evidence="17" key="1">
    <citation type="journal article" date="2019" name="Database">
        <title>The radish genome database (RadishGD): an integrated information resource for radish genomics.</title>
        <authorList>
            <person name="Yu H.J."/>
            <person name="Baek S."/>
            <person name="Lee Y.J."/>
            <person name="Cho A."/>
            <person name="Mun J.H."/>
        </authorList>
    </citation>
    <scope>NUCLEOTIDE SEQUENCE [LARGE SCALE GENOMIC DNA]</scope>
    <source>
        <strain evidence="17">cv. WK10039</strain>
    </source>
</reference>
<feature type="region of interest" description="Disordered" evidence="14">
    <location>
        <begin position="503"/>
        <end position="636"/>
    </location>
</feature>
<feature type="region of interest" description="Disordered" evidence="14">
    <location>
        <begin position="351"/>
        <end position="371"/>
    </location>
</feature>
<feature type="region of interest" description="Disordered" evidence="14">
    <location>
        <begin position="34"/>
        <end position="53"/>
    </location>
</feature>
<evidence type="ECO:0000256" key="9">
    <source>
        <dbReference type="ARBA" id="ARBA00023163"/>
    </source>
</evidence>
<evidence type="ECO:0000256" key="7">
    <source>
        <dbReference type="ARBA" id="ARBA00023125"/>
    </source>
</evidence>